<dbReference type="Proteomes" id="UP001597045">
    <property type="component" value="Unassembled WGS sequence"/>
</dbReference>
<sequence length="128" mass="14328">RPSRRWSTGSRTRCCRTASSPPFMDDTPLPGMTRAEQDLVHHYLRAVDLMGRLNPAHEPGRIPTVAITHTAQALVSAARELTRALEAMVERGEKEIYGPTLTRAMLLLDAKRRTERVLIRDDAVPEDG</sequence>
<accession>A0ABW3M1G8</accession>
<organism evidence="2 3">
    <name type="scientific">Kibdelosporangium lantanae</name>
    <dbReference type="NCBI Taxonomy" id="1497396"/>
    <lineage>
        <taxon>Bacteria</taxon>
        <taxon>Bacillati</taxon>
        <taxon>Actinomycetota</taxon>
        <taxon>Actinomycetes</taxon>
        <taxon>Pseudonocardiales</taxon>
        <taxon>Pseudonocardiaceae</taxon>
        <taxon>Kibdelosporangium</taxon>
    </lineage>
</organism>
<evidence type="ECO:0000313" key="3">
    <source>
        <dbReference type="Proteomes" id="UP001597045"/>
    </source>
</evidence>
<feature type="non-terminal residue" evidence="2">
    <location>
        <position position="1"/>
    </location>
</feature>
<dbReference type="EMBL" id="JBHTIS010000068">
    <property type="protein sequence ID" value="MFD1044526.1"/>
    <property type="molecule type" value="Genomic_DNA"/>
</dbReference>
<name>A0ABW3M1G8_9PSEU</name>
<evidence type="ECO:0000313" key="2">
    <source>
        <dbReference type="EMBL" id="MFD1044526.1"/>
    </source>
</evidence>
<feature type="compositionally biased region" description="Polar residues" evidence="1">
    <location>
        <begin position="1"/>
        <end position="11"/>
    </location>
</feature>
<feature type="region of interest" description="Disordered" evidence="1">
    <location>
        <begin position="1"/>
        <end position="30"/>
    </location>
</feature>
<proteinExistence type="predicted"/>
<reference evidence="3" key="1">
    <citation type="journal article" date="2019" name="Int. J. Syst. Evol. Microbiol.">
        <title>The Global Catalogue of Microorganisms (GCM) 10K type strain sequencing project: providing services to taxonomists for standard genome sequencing and annotation.</title>
        <authorList>
            <consortium name="The Broad Institute Genomics Platform"/>
            <consortium name="The Broad Institute Genome Sequencing Center for Infectious Disease"/>
            <person name="Wu L."/>
            <person name="Ma J."/>
        </authorList>
    </citation>
    <scope>NUCLEOTIDE SEQUENCE [LARGE SCALE GENOMIC DNA]</scope>
    <source>
        <strain evidence="3">JCM 31486</strain>
    </source>
</reference>
<keyword evidence="3" id="KW-1185">Reference proteome</keyword>
<comment type="caution">
    <text evidence="2">The sequence shown here is derived from an EMBL/GenBank/DDBJ whole genome shotgun (WGS) entry which is preliminary data.</text>
</comment>
<protein>
    <submittedName>
        <fullName evidence="2">Uncharacterized protein</fullName>
    </submittedName>
</protein>
<evidence type="ECO:0000256" key="1">
    <source>
        <dbReference type="SAM" id="MobiDB-lite"/>
    </source>
</evidence>
<gene>
    <name evidence="2" type="ORF">ACFQ1S_02430</name>
</gene>